<evidence type="ECO:0000256" key="1">
    <source>
        <dbReference type="ARBA" id="ARBA00022679"/>
    </source>
</evidence>
<sequence>MQLLFFEPMYEGMTSDMYIDQISKFILENQLDVLHLPSPMSFPYPEVFNSTRIPPIRTVATVYDVIPMMYPDVYLANESSRNSYDSHLRMLQHPHRLLSVSEWTRQDLIRMGFQPGQIVSVGTGPDEGFYRLPNTTLDAVQHLLPANHPFVLAVSPMDFRKNAERLVEAFARATRDLAQSFQLLLVGPVTSEVANRLSQMAADHGRPGSVHCLGHVSKSQLLRLYNLAHVVALPSLYEGWGFDVLNAMQCGAPVLTSNSTSIPEVSGATVFHVDPLSVESISEGLRVLLTDPLLRSHLAASGLQRADQFRWQEVANKTVAVYRDLMREIPSLPRQAVELRVETKVHLQPNRYGVVRRGKYTRNFVSFNLLELPSDANIKRAVLHVPTGSKAAVVQLRLIKSGWSEKGLRRRAPGVRTPVIRIKRLARRPGKECTWNCTVLARKWRRYSLRNHGVMINGAVRRRPTLAVTFYRTVTTYR</sequence>
<dbReference type="KEGG" id="afx:JZ786_18040"/>
<proteinExistence type="predicted"/>
<gene>
    <name evidence="3" type="ORF">JZ786_18040</name>
</gene>
<dbReference type="SUPFAM" id="SSF53756">
    <property type="entry name" value="UDP-Glycosyltransferase/glycogen phosphorylase"/>
    <property type="match status" value="1"/>
</dbReference>
<evidence type="ECO:0000259" key="2">
    <source>
        <dbReference type="Pfam" id="PF00534"/>
    </source>
</evidence>
<evidence type="ECO:0000313" key="4">
    <source>
        <dbReference type="Proteomes" id="UP000663505"/>
    </source>
</evidence>
<feature type="domain" description="Glycosyl transferase family 1" evidence="2">
    <location>
        <begin position="140"/>
        <end position="301"/>
    </location>
</feature>
<protein>
    <submittedName>
        <fullName evidence="3">Glycosyltransferase family 4 protein</fullName>
    </submittedName>
</protein>
<dbReference type="CDD" id="cd03809">
    <property type="entry name" value="GT4_MtfB-like"/>
    <property type="match status" value="1"/>
</dbReference>
<dbReference type="GO" id="GO:0016757">
    <property type="term" value="F:glycosyltransferase activity"/>
    <property type="evidence" value="ECO:0007669"/>
    <property type="project" value="InterPro"/>
</dbReference>
<dbReference type="AlphaFoldDB" id="A0A9X7Z4X4"/>
<dbReference type="Gene3D" id="3.40.50.2000">
    <property type="entry name" value="Glycogen Phosphorylase B"/>
    <property type="match status" value="2"/>
</dbReference>
<dbReference type="RefSeq" id="WP_206655738.1">
    <property type="nucleotide sequence ID" value="NZ_CP071182.1"/>
</dbReference>
<dbReference type="EMBL" id="CP071182">
    <property type="protein sequence ID" value="QSO46369.1"/>
    <property type="molecule type" value="Genomic_DNA"/>
</dbReference>
<dbReference type="PANTHER" id="PTHR46401:SF2">
    <property type="entry name" value="GLYCOSYLTRANSFERASE WBBK-RELATED"/>
    <property type="match status" value="1"/>
</dbReference>
<evidence type="ECO:0000313" key="3">
    <source>
        <dbReference type="EMBL" id="QSO46369.1"/>
    </source>
</evidence>
<name>A0A9X7Z4X4_9BACL</name>
<dbReference type="Proteomes" id="UP000663505">
    <property type="component" value="Chromosome"/>
</dbReference>
<dbReference type="Pfam" id="PF00534">
    <property type="entry name" value="Glycos_transf_1"/>
    <property type="match status" value="1"/>
</dbReference>
<organism evidence="3 4">
    <name type="scientific">Alicyclobacillus mengziensis</name>
    <dbReference type="NCBI Taxonomy" id="2931921"/>
    <lineage>
        <taxon>Bacteria</taxon>
        <taxon>Bacillati</taxon>
        <taxon>Bacillota</taxon>
        <taxon>Bacilli</taxon>
        <taxon>Bacillales</taxon>
        <taxon>Alicyclobacillaceae</taxon>
        <taxon>Alicyclobacillus</taxon>
    </lineage>
</organism>
<keyword evidence="1" id="KW-0808">Transferase</keyword>
<dbReference type="PANTHER" id="PTHR46401">
    <property type="entry name" value="GLYCOSYLTRANSFERASE WBBK-RELATED"/>
    <property type="match status" value="1"/>
</dbReference>
<keyword evidence="4" id="KW-1185">Reference proteome</keyword>
<dbReference type="InterPro" id="IPR001296">
    <property type="entry name" value="Glyco_trans_1"/>
</dbReference>
<accession>A0A9X7Z4X4</accession>
<dbReference type="GO" id="GO:0009103">
    <property type="term" value="P:lipopolysaccharide biosynthetic process"/>
    <property type="evidence" value="ECO:0007669"/>
    <property type="project" value="TreeGrafter"/>
</dbReference>
<reference evidence="3 4" key="1">
    <citation type="submission" date="2021-02" db="EMBL/GenBank/DDBJ databases">
        <title>Alicyclobacillus curvatus sp. nov. and Alicyclobacillus mengziensis sp. nov., two acidophilic bacteria isolated from acid mine drainage.</title>
        <authorList>
            <person name="Huang Y."/>
        </authorList>
    </citation>
    <scope>NUCLEOTIDE SEQUENCE [LARGE SCALE GENOMIC DNA]</scope>
    <source>
        <strain evidence="3 4">S30H14</strain>
    </source>
</reference>